<evidence type="ECO:0000313" key="4">
    <source>
        <dbReference type="EMBL" id="CAF1046329.1"/>
    </source>
</evidence>
<dbReference type="EMBL" id="CAJOBB010000782">
    <property type="protein sequence ID" value="CAF3750417.1"/>
    <property type="molecule type" value="Genomic_DNA"/>
</dbReference>
<evidence type="ECO:0000313" key="8">
    <source>
        <dbReference type="EMBL" id="CAF3647205.1"/>
    </source>
</evidence>
<accession>A0A814K3H3</accession>
<dbReference type="Proteomes" id="UP000663832">
    <property type="component" value="Unassembled WGS sequence"/>
</dbReference>
<feature type="transmembrane region" description="Helical" evidence="1">
    <location>
        <begin position="73"/>
        <end position="102"/>
    </location>
</feature>
<name>A0A814K3H3_9BILA</name>
<feature type="transmembrane region" description="Helical" evidence="1">
    <location>
        <begin position="50"/>
        <end position="67"/>
    </location>
</feature>
<dbReference type="EMBL" id="CAJNOM010000189">
    <property type="protein sequence ID" value="CAF1202038.1"/>
    <property type="molecule type" value="Genomic_DNA"/>
</dbReference>
<feature type="transmembrane region" description="Helical" evidence="1">
    <location>
        <begin position="122"/>
        <end position="148"/>
    </location>
</feature>
<evidence type="ECO:0000313" key="6">
    <source>
        <dbReference type="EMBL" id="CAF1196317.1"/>
    </source>
</evidence>
<sequence>MGYDRQTSPFVTRLLLTVYCLFLLVNVLLYANNVHRLRKEKYNFECEYEIVFLGIVSILIFSINFYGIWFARIIILCFMIFLFSMLLGTTIISLLLIITNVLPIDSQIFLSLKTSIYFQHNYIWLIITPSHLLYKISLPISCLLNIFALCGTCHLCSCIEHRQQSWPYRKRSQHSSHTTI</sequence>
<evidence type="ECO:0000313" key="7">
    <source>
        <dbReference type="EMBL" id="CAF1202038.1"/>
    </source>
</evidence>
<evidence type="ECO:0000313" key="12">
    <source>
        <dbReference type="Proteomes" id="UP000663845"/>
    </source>
</evidence>
<dbReference type="EMBL" id="CAJOAY010000374">
    <property type="protein sequence ID" value="CAF3647205.1"/>
    <property type="molecule type" value="Genomic_DNA"/>
</dbReference>
<evidence type="ECO:0000313" key="5">
    <source>
        <dbReference type="EMBL" id="CAF1080402.1"/>
    </source>
</evidence>
<comment type="caution">
    <text evidence="4">The sequence shown here is derived from an EMBL/GenBank/DDBJ whole genome shotgun (WGS) entry which is preliminary data.</text>
</comment>
<dbReference type="AlphaFoldDB" id="A0A814K3H3"/>
<evidence type="ECO:0000313" key="9">
    <source>
        <dbReference type="EMBL" id="CAF3750417.1"/>
    </source>
</evidence>
<dbReference type="EMBL" id="CAJNOI010000042">
    <property type="protein sequence ID" value="CAF0921603.1"/>
    <property type="molecule type" value="Genomic_DNA"/>
</dbReference>
<feature type="transmembrane region" description="Helical" evidence="1">
    <location>
        <begin position="12"/>
        <end position="30"/>
    </location>
</feature>
<dbReference type="EMBL" id="CAJNOM010000185">
    <property type="protein sequence ID" value="CAF1196317.1"/>
    <property type="molecule type" value="Genomic_DNA"/>
</dbReference>
<reference evidence="4" key="1">
    <citation type="submission" date="2021-02" db="EMBL/GenBank/DDBJ databases">
        <authorList>
            <person name="Nowell W R."/>
        </authorList>
    </citation>
    <scope>NUCLEOTIDE SEQUENCE</scope>
</reference>
<keyword evidence="1" id="KW-0472">Membrane</keyword>
<evidence type="ECO:0000313" key="11">
    <source>
        <dbReference type="Proteomes" id="UP000663832"/>
    </source>
</evidence>
<dbReference type="EMBL" id="CAJNOG010000179">
    <property type="protein sequence ID" value="CAF1046329.1"/>
    <property type="molecule type" value="Genomic_DNA"/>
</dbReference>
<dbReference type="EMBL" id="CAJNOE010000204">
    <property type="protein sequence ID" value="CAF1044936.1"/>
    <property type="molecule type" value="Genomic_DNA"/>
</dbReference>
<evidence type="ECO:0000313" key="2">
    <source>
        <dbReference type="EMBL" id="CAF0921603.1"/>
    </source>
</evidence>
<dbReference type="EMBL" id="CAJOAZ010003999">
    <property type="protein sequence ID" value="CAF4038913.1"/>
    <property type="molecule type" value="Genomic_DNA"/>
</dbReference>
<evidence type="ECO:0000313" key="10">
    <source>
        <dbReference type="EMBL" id="CAF4038913.1"/>
    </source>
</evidence>
<dbReference type="Proteomes" id="UP000663860">
    <property type="component" value="Unassembled WGS sequence"/>
</dbReference>
<keyword evidence="1" id="KW-1133">Transmembrane helix</keyword>
<dbReference type="OrthoDB" id="10026484at2759"/>
<dbReference type="Proteomes" id="UP000663868">
    <property type="component" value="Unassembled WGS sequence"/>
</dbReference>
<keyword evidence="1" id="KW-0812">Transmembrane</keyword>
<evidence type="ECO:0000313" key="3">
    <source>
        <dbReference type="EMBL" id="CAF1044936.1"/>
    </source>
</evidence>
<proteinExistence type="predicted"/>
<dbReference type="Proteomes" id="UP000663844">
    <property type="component" value="Unassembled WGS sequence"/>
</dbReference>
<dbReference type="EMBL" id="CAJNON010000185">
    <property type="protein sequence ID" value="CAF1080402.1"/>
    <property type="molecule type" value="Genomic_DNA"/>
</dbReference>
<dbReference type="Proteomes" id="UP000663881">
    <property type="component" value="Unassembled WGS sequence"/>
</dbReference>
<dbReference type="Proteomes" id="UP000663877">
    <property type="component" value="Unassembled WGS sequence"/>
</dbReference>
<dbReference type="Proteomes" id="UP000663891">
    <property type="component" value="Unassembled WGS sequence"/>
</dbReference>
<keyword evidence="11" id="KW-1185">Reference proteome</keyword>
<evidence type="ECO:0000256" key="1">
    <source>
        <dbReference type="SAM" id="Phobius"/>
    </source>
</evidence>
<protein>
    <submittedName>
        <fullName evidence="4">Uncharacterized protein</fullName>
    </submittedName>
</protein>
<dbReference type="Proteomes" id="UP000663845">
    <property type="component" value="Unassembled WGS sequence"/>
</dbReference>
<gene>
    <name evidence="2" type="ORF">BJG266_LOCUS11563</name>
    <name evidence="3" type="ORF">IZO911_LOCUS20004</name>
    <name evidence="4" type="ORF">JYZ213_LOCUS18426</name>
    <name evidence="9" type="ORF">KXQ929_LOCUS14204</name>
    <name evidence="8" type="ORF">OKA104_LOCUS8988</name>
    <name evidence="10" type="ORF">OXD698_LOCUS31795</name>
    <name evidence="6" type="ORF">QVE165_LOCUS25546</name>
    <name evidence="7" type="ORF">QVE165_LOCUS25869</name>
    <name evidence="5" type="ORF">VCS650_LOCUS18980</name>
</gene>
<organism evidence="4 12">
    <name type="scientific">Adineta steineri</name>
    <dbReference type="NCBI Taxonomy" id="433720"/>
    <lineage>
        <taxon>Eukaryota</taxon>
        <taxon>Metazoa</taxon>
        <taxon>Spiralia</taxon>
        <taxon>Gnathifera</taxon>
        <taxon>Rotifera</taxon>
        <taxon>Eurotatoria</taxon>
        <taxon>Bdelloidea</taxon>
        <taxon>Adinetida</taxon>
        <taxon>Adinetidae</taxon>
        <taxon>Adineta</taxon>
    </lineage>
</organism>